<reference evidence="2 3" key="1">
    <citation type="journal article" date="2016" name="Nat. Commun.">
        <title>Thousands of microbial genomes shed light on interconnected biogeochemical processes in an aquifer system.</title>
        <authorList>
            <person name="Anantharaman K."/>
            <person name="Brown C.T."/>
            <person name="Hug L.A."/>
            <person name="Sharon I."/>
            <person name="Castelle C.J."/>
            <person name="Probst A.J."/>
            <person name="Thomas B.C."/>
            <person name="Singh A."/>
            <person name="Wilkins M.J."/>
            <person name="Karaoz U."/>
            <person name="Brodie E.L."/>
            <person name="Williams K.H."/>
            <person name="Hubbard S.S."/>
            <person name="Banfield J.F."/>
        </authorList>
    </citation>
    <scope>NUCLEOTIDE SEQUENCE [LARGE SCALE GENOMIC DNA]</scope>
</reference>
<dbReference type="InterPro" id="IPR012902">
    <property type="entry name" value="N_methyl_site"/>
</dbReference>
<name>A0A1G1W7U3_9BACT</name>
<evidence type="ECO:0008006" key="4">
    <source>
        <dbReference type="Google" id="ProtNLM"/>
    </source>
</evidence>
<sequence>MPFFKFQISKFSTRVQAEGFRSQIGKKILGTDFTFKISKRPHNKGFTLVELLVVIALISILAAFVFASYQNFGQRQEVQNVALELKSSLRKYQNFAISGQKNPDPTNVSQCHDPSSLANDSTYSVVYYAVLADSSPVPHSYKAVLHCAHLALGYDVEFVNGFPWENLENFEVGKASIPPSSDDSCDSVEIRFKPVNKGIELYCDSSPLAAPYDQVYFSLSNGAATYRVYVTSSGDIYEEQKM</sequence>
<accession>A0A1G1W7U3</accession>
<evidence type="ECO:0000313" key="3">
    <source>
        <dbReference type="Proteomes" id="UP000176631"/>
    </source>
</evidence>
<dbReference type="STRING" id="1802593.A2172_04275"/>
<keyword evidence="1" id="KW-0472">Membrane</keyword>
<dbReference type="Proteomes" id="UP000176631">
    <property type="component" value="Unassembled WGS sequence"/>
</dbReference>
<dbReference type="SUPFAM" id="SSF54523">
    <property type="entry name" value="Pili subunits"/>
    <property type="match status" value="1"/>
</dbReference>
<organism evidence="2 3">
    <name type="scientific">Candidatus Woykebacteria bacterium RBG_13_40_15</name>
    <dbReference type="NCBI Taxonomy" id="1802593"/>
    <lineage>
        <taxon>Bacteria</taxon>
        <taxon>Candidatus Woykeibacteriota</taxon>
    </lineage>
</organism>
<dbReference type="AlphaFoldDB" id="A0A1G1W7U3"/>
<protein>
    <recommendedName>
        <fullName evidence="4">Type II secretion system protein GspG C-terminal domain-containing protein</fullName>
    </recommendedName>
</protein>
<dbReference type="EMBL" id="MHCP01000025">
    <property type="protein sequence ID" value="OGY23417.1"/>
    <property type="molecule type" value="Genomic_DNA"/>
</dbReference>
<keyword evidence="1" id="KW-1133">Transmembrane helix</keyword>
<dbReference type="PROSITE" id="PS00409">
    <property type="entry name" value="PROKAR_NTER_METHYL"/>
    <property type="match status" value="1"/>
</dbReference>
<dbReference type="Gene3D" id="3.30.700.10">
    <property type="entry name" value="Glycoprotein, Type 4 Pilin"/>
    <property type="match status" value="1"/>
</dbReference>
<feature type="transmembrane region" description="Helical" evidence="1">
    <location>
        <begin position="46"/>
        <end position="69"/>
    </location>
</feature>
<evidence type="ECO:0000256" key="1">
    <source>
        <dbReference type="SAM" id="Phobius"/>
    </source>
</evidence>
<dbReference type="NCBIfam" id="TIGR02532">
    <property type="entry name" value="IV_pilin_GFxxxE"/>
    <property type="match status" value="1"/>
</dbReference>
<dbReference type="InterPro" id="IPR045584">
    <property type="entry name" value="Pilin-like"/>
</dbReference>
<proteinExistence type="predicted"/>
<keyword evidence="1" id="KW-0812">Transmembrane</keyword>
<dbReference type="Pfam" id="PF07963">
    <property type="entry name" value="N_methyl"/>
    <property type="match status" value="1"/>
</dbReference>
<gene>
    <name evidence="2" type="ORF">A2172_04275</name>
</gene>
<evidence type="ECO:0000313" key="2">
    <source>
        <dbReference type="EMBL" id="OGY23417.1"/>
    </source>
</evidence>
<comment type="caution">
    <text evidence="2">The sequence shown here is derived from an EMBL/GenBank/DDBJ whole genome shotgun (WGS) entry which is preliminary data.</text>
</comment>